<feature type="transmembrane region" description="Helical" evidence="8">
    <location>
        <begin position="358"/>
        <end position="379"/>
    </location>
</feature>
<dbReference type="InterPro" id="IPR001248">
    <property type="entry name" value="Pur-cyt_permease"/>
</dbReference>
<keyword evidence="5 8" id="KW-1133">Transmembrane helix</keyword>
<evidence type="ECO:0000256" key="4">
    <source>
        <dbReference type="ARBA" id="ARBA00022692"/>
    </source>
</evidence>
<comment type="caution">
    <text evidence="9">The sequence shown here is derived from an EMBL/GenBank/DDBJ whole genome shotgun (WGS) entry which is preliminary data.</text>
</comment>
<evidence type="ECO:0000256" key="5">
    <source>
        <dbReference type="ARBA" id="ARBA00022989"/>
    </source>
</evidence>
<comment type="subcellular location">
    <subcellularLocation>
        <location evidence="1">Membrane</location>
        <topology evidence="1">Multi-pass membrane protein</topology>
    </subcellularLocation>
</comment>
<dbReference type="GO" id="GO:0022857">
    <property type="term" value="F:transmembrane transporter activity"/>
    <property type="evidence" value="ECO:0007669"/>
    <property type="project" value="InterPro"/>
</dbReference>
<evidence type="ECO:0000256" key="8">
    <source>
        <dbReference type="SAM" id="Phobius"/>
    </source>
</evidence>
<evidence type="ECO:0000256" key="1">
    <source>
        <dbReference type="ARBA" id="ARBA00004141"/>
    </source>
</evidence>
<sequence>MSTATGPATGRGLEVRSIDYVPLNERHGKVSHIGPLWFMSNAQIATLAVGLISITTGGNLIWSLIAIAVGVLVGTLFMAAHSSQGPQLGLPQMIQSRPQFGYVGALLVWLFAYLQYAGFNVFNTVLAGEAVAGSVHLGNETLWFWIITIVAAAVALFGYDLIHGFERYLTYLTIIMLALLTVAVLTHLELPGGAFNLADFHLVPFLGQLGVAAGYQISWAIYVSDYSRYLPPESGRGTFKWTFWGSALGGIWVMFLGSFIAAAAGEGFDTISSIQNTADKLFPGFGSIALFIAALGLVSVTALNMYGGSLTLISSIDSLRRIRPTVRIRIVTIVITAAISLVFANIASADFLANFNDFLLLVLYFFIPWTAVNLTDYFIVRKGHYAIAEIFHPNGIYGRWGWPGITAYLVGFVVMIPFFAAGKLFVGPAAEAMGGADISLFIGLPVSAVIYWALTRRIDTAAEWRLAKSQADELETAAKLHVEP</sequence>
<feature type="transmembrane region" description="Helical" evidence="8">
    <location>
        <begin position="243"/>
        <end position="264"/>
    </location>
</feature>
<feature type="transmembrane region" description="Helical" evidence="8">
    <location>
        <begin position="200"/>
        <end position="222"/>
    </location>
</feature>
<evidence type="ECO:0000256" key="2">
    <source>
        <dbReference type="ARBA" id="ARBA00008974"/>
    </source>
</evidence>
<feature type="transmembrane region" description="Helical" evidence="8">
    <location>
        <begin position="100"/>
        <end position="122"/>
    </location>
</feature>
<name>A0A495EUN5_9MICC</name>
<dbReference type="PANTHER" id="PTHR31806:SF1">
    <property type="entry name" value="PURINE-CYTOSINE PERMEASE FCY2-RELATED"/>
    <property type="match status" value="1"/>
</dbReference>
<evidence type="ECO:0000256" key="3">
    <source>
        <dbReference type="ARBA" id="ARBA00022448"/>
    </source>
</evidence>
<comment type="similarity">
    <text evidence="2 7">Belongs to the purine-cytosine permease (2.A.39) family.</text>
</comment>
<feature type="transmembrane region" description="Helical" evidence="8">
    <location>
        <begin position="432"/>
        <end position="454"/>
    </location>
</feature>
<dbReference type="OrthoDB" id="9809167at2"/>
<organism evidence="9 10">
    <name type="scientific">Arthrobacter oryzae</name>
    <dbReference type="NCBI Taxonomy" id="409290"/>
    <lineage>
        <taxon>Bacteria</taxon>
        <taxon>Bacillati</taxon>
        <taxon>Actinomycetota</taxon>
        <taxon>Actinomycetes</taxon>
        <taxon>Micrococcales</taxon>
        <taxon>Micrococcaceae</taxon>
        <taxon>Arthrobacter</taxon>
    </lineage>
</organism>
<evidence type="ECO:0000256" key="7">
    <source>
        <dbReference type="PIRNR" id="PIRNR002744"/>
    </source>
</evidence>
<keyword evidence="4 8" id="KW-0812">Transmembrane</keyword>
<keyword evidence="3 7" id="KW-0813">Transport</keyword>
<dbReference type="PIRSF" id="PIRSF002744">
    <property type="entry name" value="Pur-cyt_permease"/>
    <property type="match status" value="1"/>
</dbReference>
<feature type="transmembrane region" description="Helical" evidence="8">
    <location>
        <begin position="142"/>
        <end position="162"/>
    </location>
</feature>
<evidence type="ECO:0000256" key="6">
    <source>
        <dbReference type="ARBA" id="ARBA00023136"/>
    </source>
</evidence>
<evidence type="ECO:0000313" key="10">
    <source>
        <dbReference type="Proteomes" id="UP000276055"/>
    </source>
</evidence>
<dbReference type="InterPro" id="IPR026030">
    <property type="entry name" value="Pur-cyt_permease_Fcy2/21/22"/>
</dbReference>
<dbReference type="CDD" id="cd11484">
    <property type="entry name" value="SLC-NCS1sbd_CobB-like"/>
    <property type="match status" value="1"/>
</dbReference>
<feature type="transmembrane region" description="Helical" evidence="8">
    <location>
        <begin position="400"/>
        <end position="420"/>
    </location>
</feature>
<dbReference type="Gene3D" id="1.10.4160.10">
    <property type="entry name" value="Hydantoin permease"/>
    <property type="match status" value="1"/>
</dbReference>
<dbReference type="GO" id="GO:0005886">
    <property type="term" value="C:plasma membrane"/>
    <property type="evidence" value="ECO:0007669"/>
    <property type="project" value="TreeGrafter"/>
</dbReference>
<gene>
    <name evidence="9" type="ORF">C8D78_1868</name>
</gene>
<accession>A0A495EUN5</accession>
<protein>
    <submittedName>
        <fullName evidence="9">NCS1 nucleoside transporter family</fullName>
    </submittedName>
</protein>
<keyword evidence="6 7" id="KW-0472">Membrane</keyword>
<feature type="transmembrane region" description="Helical" evidence="8">
    <location>
        <begin position="326"/>
        <end position="346"/>
    </location>
</feature>
<dbReference type="AlphaFoldDB" id="A0A495EUN5"/>
<dbReference type="PANTHER" id="PTHR31806">
    <property type="entry name" value="PURINE-CYTOSINE PERMEASE FCY2-RELATED"/>
    <property type="match status" value="1"/>
</dbReference>
<feature type="transmembrane region" description="Helical" evidence="8">
    <location>
        <begin position="60"/>
        <end position="79"/>
    </location>
</feature>
<dbReference type="RefSeq" id="WP_120952739.1">
    <property type="nucleotide sequence ID" value="NZ_RBIR01000003.1"/>
</dbReference>
<feature type="transmembrane region" description="Helical" evidence="8">
    <location>
        <begin position="284"/>
        <end position="306"/>
    </location>
</feature>
<feature type="transmembrane region" description="Helical" evidence="8">
    <location>
        <begin position="169"/>
        <end position="188"/>
    </location>
</feature>
<dbReference type="EMBL" id="RBIR01000003">
    <property type="protein sequence ID" value="RKR20056.1"/>
    <property type="molecule type" value="Genomic_DNA"/>
</dbReference>
<dbReference type="Pfam" id="PF02133">
    <property type="entry name" value="Transp_cyt_pur"/>
    <property type="match status" value="1"/>
</dbReference>
<proteinExistence type="inferred from homology"/>
<feature type="transmembrane region" description="Helical" evidence="8">
    <location>
        <begin position="36"/>
        <end position="54"/>
    </location>
</feature>
<dbReference type="Proteomes" id="UP000276055">
    <property type="component" value="Unassembled WGS sequence"/>
</dbReference>
<reference evidence="9 10" key="1">
    <citation type="submission" date="2018-10" db="EMBL/GenBank/DDBJ databases">
        <title>Genomic Encyclopedia of Type Strains, Phase IV (KMG-IV): sequencing the most valuable type-strain genomes for metagenomic binning, comparative biology and taxonomic classification.</title>
        <authorList>
            <person name="Goeker M."/>
        </authorList>
    </citation>
    <scope>NUCLEOTIDE SEQUENCE [LARGE SCALE GENOMIC DNA]</scope>
    <source>
        <strain evidence="9 10">DSM 25586</strain>
    </source>
</reference>
<evidence type="ECO:0000313" key="9">
    <source>
        <dbReference type="EMBL" id="RKR20056.1"/>
    </source>
</evidence>